<keyword evidence="2" id="KW-1185">Reference proteome</keyword>
<sequence length="60" mass="6885">MARKKKFDGGKSTKEYTQAYLKEQGEKALLDARNLEKIQINEGKVWIKEGKAMVLRSITN</sequence>
<dbReference type="RefSeq" id="WP_133535652.1">
    <property type="nucleotide sequence ID" value="NZ_SNYH01000003.1"/>
</dbReference>
<evidence type="ECO:0000313" key="2">
    <source>
        <dbReference type="Proteomes" id="UP000295390"/>
    </source>
</evidence>
<protein>
    <submittedName>
        <fullName evidence="1">Uncharacterized protein</fullName>
    </submittedName>
</protein>
<comment type="caution">
    <text evidence="1">The sequence shown here is derived from an EMBL/GenBank/DDBJ whole genome shotgun (WGS) entry which is preliminary data.</text>
</comment>
<organism evidence="1 2">
    <name type="scientific">Tenacibaculum caenipelagi</name>
    <dbReference type="NCBI Taxonomy" id="1325435"/>
    <lineage>
        <taxon>Bacteria</taxon>
        <taxon>Pseudomonadati</taxon>
        <taxon>Bacteroidota</taxon>
        <taxon>Flavobacteriia</taxon>
        <taxon>Flavobacteriales</taxon>
        <taxon>Flavobacteriaceae</taxon>
        <taxon>Tenacibaculum</taxon>
    </lineage>
</organism>
<reference evidence="1 2" key="1">
    <citation type="submission" date="2019-03" db="EMBL/GenBank/DDBJ databases">
        <title>Genomic Encyclopedia of Type Strains, Phase III (KMG-III): the genomes of soil and plant-associated and newly described type strains.</title>
        <authorList>
            <person name="Whitman W."/>
        </authorList>
    </citation>
    <scope>NUCLEOTIDE SEQUENCE [LARGE SCALE GENOMIC DNA]</scope>
    <source>
        <strain evidence="1 2">CECT 8283</strain>
    </source>
</reference>
<dbReference type="Proteomes" id="UP000295390">
    <property type="component" value="Unassembled WGS sequence"/>
</dbReference>
<evidence type="ECO:0000313" key="1">
    <source>
        <dbReference type="EMBL" id="TDQ27671.1"/>
    </source>
</evidence>
<dbReference type="EMBL" id="SNYH01000003">
    <property type="protein sequence ID" value="TDQ27671.1"/>
    <property type="molecule type" value="Genomic_DNA"/>
</dbReference>
<dbReference type="AlphaFoldDB" id="A0A4R6TIJ1"/>
<accession>A0A4R6TIJ1</accession>
<name>A0A4R6TIJ1_9FLAO</name>
<proteinExistence type="predicted"/>
<gene>
    <name evidence="1" type="ORF">DFQ07_1522</name>
</gene>